<keyword evidence="1" id="KW-0547">Nucleotide-binding</keyword>
<name>A0A5A7VDI7_CUCMM</name>
<accession>A0A5A7VDI7</accession>
<evidence type="ECO:0000313" key="5">
    <source>
        <dbReference type="EMBL" id="KAA0065344.1"/>
    </source>
</evidence>
<evidence type="ECO:0000256" key="3">
    <source>
        <dbReference type="SAM" id="MobiDB-lite"/>
    </source>
</evidence>
<dbReference type="EMBL" id="SSTE01001523">
    <property type="protein sequence ID" value="KAA0065344.1"/>
    <property type="molecule type" value="Genomic_DNA"/>
</dbReference>
<dbReference type="GO" id="GO:0016887">
    <property type="term" value="F:ATP hydrolysis activity"/>
    <property type="evidence" value="ECO:0007669"/>
    <property type="project" value="InterPro"/>
</dbReference>
<dbReference type="CDD" id="cd02019">
    <property type="entry name" value="NK"/>
    <property type="match status" value="1"/>
</dbReference>
<feature type="domain" description="ABC transporter" evidence="4">
    <location>
        <begin position="189"/>
        <end position="220"/>
    </location>
</feature>
<dbReference type="PANTHER" id="PTHR43204">
    <property type="entry name" value="ABC TRANSPORTER I FAMILY MEMBER 6, CHLOROPLASTIC"/>
    <property type="match status" value="1"/>
</dbReference>
<dbReference type="GO" id="GO:0005524">
    <property type="term" value="F:ATP binding"/>
    <property type="evidence" value="ECO:0007669"/>
    <property type="project" value="UniProtKB-KW"/>
</dbReference>
<organism evidence="5 6">
    <name type="scientific">Cucumis melo var. makuwa</name>
    <name type="common">Oriental melon</name>
    <dbReference type="NCBI Taxonomy" id="1194695"/>
    <lineage>
        <taxon>Eukaryota</taxon>
        <taxon>Viridiplantae</taxon>
        <taxon>Streptophyta</taxon>
        <taxon>Embryophyta</taxon>
        <taxon>Tracheophyta</taxon>
        <taxon>Spermatophyta</taxon>
        <taxon>Magnoliopsida</taxon>
        <taxon>eudicotyledons</taxon>
        <taxon>Gunneridae</taxon>
        <taxon>Pentapetalae</taxon>
        <taxon>rosids</taxon>
        <taxon>fabids</taxon>
        <taxon>Cucurbitales</taxon>
        <taxon>Cucurbitaceae</taxon>
        <taxon>Benincaseae</taxon>
        <taxon>Cucumis</taxon>
    </lineage>
</organism>
<gene>
    <name evidence="5" type="ORF">E6C27_scaffold301G00160</name>
</gene>
<dbReference type="PANTHER" id="PTHR43204:SF1">
    <property type="entry name" value="ABC TRANSPORTER I FAMILY MEMBER 6, CHLOROPLASTIC"/>
    <property type="match status" value="1"/>
</dbReference>
<feature type="region of interest" description="Disordered" evidence="3">
    <location>
        <begin position="24"/>
        <end position="66"/>
    </location>
</feature>
<dbReference type="AlphaFoldDB" id="A0A5A7VDI7"/>
<dbReference type="SUPFAM" id="SSF52540">
    <property type="entry name" value="P-loop containing nucleoside triphosphate hydrolases"/>
    <property type="match status" value="2"/>
</dbReference>
<dbReference type="Proteomes" id="UP000321393">
    <property type="component" value="Unassembled WGS sequence"/>
</dbReference>
<reference evidence="5 6" key="1">
    <citation type="submission" date="2019-08" db="EMBL/GenBank/DDBJ databases">
        <title>Draft genome sequences of two oriental melons (Cucumis melo L. var makuwa).</title>
        <authorList>
            <person name="Kwon S.-Y."/>
        </authorList>
    </citation>
    <scope>NUCLEOTIDE SEQUENCE [LARGE SCALE GENOMIC DNA]</scope>
    <source>
        <strain evidence="6">cv. SW 3</strain>
        <tissue evidence="5">Leaf</tissue>
    </source>
</reference>
<protein>
    <submittedName>
        <fullName evidence="5">ABC transporter I family member 6</fullName>
    </submittedName>
</protein>
<sequence>MAFTHPSCLSSVCPSLGTLRKQSSGSLECTHQSRDPEGCTYQSSDPEGYTYQSSDPEGYTDQSSDPERCIYQSSDPEGCIYQSSDPEGCTYQSSDHEGYTYPLVVGGLANGAALLQRGGRPTEETPDGGNEWIVAAVALAGYEVEIWKGRRQNRMEAKVLAARRRRQKSLLLEVKDLTAVIAETKQEILKGVNLVVYEGEVHAIMGKNGSGKSTFAKVVQVGLEVVECAYVIELDGLKWAEAIESLDDRVLGSDKIFDMKQRPDDWDSILMDLEVTVQYVVIIGLDVDHGVWTGKDSESGFGCTRLICASFGSTRLICASFGSTRLMCASFGSTRLICATFGSTRLICASFGSTGLICAFYETTRLLCRAPPNRKLTVVRARLGADRRGAERMHEGHMDVSDFIFASADVFWEGDTSAGKGKAFNNTRVKRSIKVPTISNKLADMMIIYRGNMTKSQSRLLHTQGLQALRCSGARPALPSSLS</sequence>
<evidence type="ECO:0000256" key="2">
    <source>
        <dbReference type="ARBA" id="ARBA00022840"/>
    </source>
</evidence>
<keyword evidence="2" id="KW-0067">ATP-binding</keyword>
<dbReference type="Gene3D" id="3.40.50.300">
    <property type="entry name" value="P-loop containing nucleotide triphosphate hydrolases"/>
    <property type="match status" value="1"/>
</dbReference>
<comment type="caution">
    <text evidence="5">The sequence shown here is derived from an EMBL/GenBank/DDBJ whole genome shotgun (WGS) entry which is preliminary data.</text>
</comment>
<dbReference type="InterPro" id="IPR010230">
    <property type="entry name" value="FeS-cluster_ATPase_SufC"/>
</dbReference>
<evidence type="ECO:0000256" key="1">
    <source>
        <dbReference type="ARBA" id="ARBA00022741"/>
    </source>
</evidence>
<dbReference type="Pfam" id="PF00005">
    <property type="entry name" value="ABC_tran"/>
    <property type="match status" value="1"/>
</dbReference>
<feature type="compositionally biased region" description="Polar residues" evidence="3">
    <location>
        <begin position="40"/>
        <end position="63"/>
    </location>
</feature>
<dbReference type="InterPro" id="IPR003439">
    <property type="entry name" value="ABC_transporter-like_ATP-bd"/>
</dbReference>
<evidence type="ECO:0000259" key="4">
    <source>
        <dbReference type="Pfam" id="PF00005"/>
    </source>
</evidence>
<proteinExistence type="predicted"/>
<dbReference type="InterPro" id="IPR027417">
    <property type="entry name" value="P-loop_NTPase"/>
</dbReference>
<evidence type="ECO:0000313" key="6">
    <source>
        <dbReference type="Proteomes" id="UP000321393"/>
    </source>
</evidence>